<dbReference type="AlphaFoldDB" id="A0A6I4M2R4"/>
<reference evidence="4 5" key="1">
    <citation type="submission" date="2019-01" db="EMBL/GenBank/DDBJ databases">
        <title>Sphingorhabdus lacus sp.nov., isolated from an oligotrophic freshwater lake.</title>
        <authorList>
            <person name="Park M."/>
        </authorList>
    </citation>
    <scope>NUCLEOTIDE SEQUENCE [LARGE SCALE GENOMIC DNA]</scope>
    <source>
        <strain evidence="4 5">IMCC26285</strain>
    </source>
</reference>
<organism evidence="4 5">
    <name type="scientific">Sphingorhabdus profundilacus</name>
    <dbReference type="NCBI Taxonomy" id="2509718"/>
    <lineage>
        <taxon>Bacteria</taxon>
        <taxon>Pseudomonadati</taxon>
        <taxon>Pseudomonadota</taxon>
        <taxon>Alphaproteobacteria</taxon>
        <taxon>Sphingomonadales</taxon>
        <taxon>Sphingomonadaceae</taxon>
        <taxon>Sphingorhabdus</taxon>
    </lineage>
</organism>
<dbReference type="PANTHER" id="PTHR33619:SF3">
    <property type="entry name" value="POLYSACCHARIDE EXPORT PROTEIN GFCE-RELATED"/>
    <property type="match status" value="1"/>
</dbReference>
<name>A0A6I4M2R4_9SPHN</name>
<dbReference type="Proteomes" id="UP000471147">
    <property type="component" value="Unassembled WGS sequence"/>
</dbReference>
<dbReference type="InterPro" id="IPR049712">
    <property type="entry name" value="Poly_export"/>
</dbReference>
<sequence>MEGPSVANYVYRIGSGDRLKIQTFGESTLSGEFAVNAEGSIAFPLVGDVMAGGKTVTEFKEDLTNKLGSQYLRNPRISVEMVNFRPVYILGEVAKPGEFNYSERMSVFALVAKAGGFTYRANQSYAYIRREDETEEKAIKLTSATAVQPGDTVRIPDRVF</sequence>
<protein>
    <submittedName>
        <fullName evidence="4">Polysaccharide export protein</fullName>
    </submittedName>
</protein>
<feature type="domain" description="Polysaccharide export protein N-terminal" evidence="2">
    <location>
        <begin position="7"/>
        <end position="81"/>
    </location>
</feature>
<evidence type="ECO:0000259" key="2">
    <source>
        <dbReference type="Pfam" id="PF02563"/>
    </source>
</evidence>
<dbReference type="GO" id="GO:0015159">
    <property type="term" value="F:polysaccharide transmembrane transporter activity"/>
    <property type="evidence" value="ECO:0007669"/>
    <property type="project" value="InterPro"/>
</dbReference>
<comment type="caution">
    <text evidence="4">The sequence shown here is derived from an EMBL/GenBank/DDBJ whole genome shotgun (WGS) entry which is preliminary data.</text>
</comment>
<evidence type="ECO:0000256" key="1">
    <source>
        <dbReference type="ARBA" id="ARBA00022729"/>
    </source>
</evidence>
<dbReference type="EMBL" id="SDWJ01000001">
    <property type="protein sequence ID" value="MVZ96595.1"/>
    <property type="molecule type" value="Genomic_DNA"/>
</dbReference>
<keyword evidence="5" id="KW-1185">Reference proteome</keyword>
<evidence type="ECO:0000313" key="5">
    <source>
        <dbReference type="Proteomes" id="UP000471147"/>
    </source>
</evidence>
<dbReference type="Pfam" id="PF02563">
    <property type="entry name" value="Poly_export"/>
    <property type="match status" value="1"/>
</dbReference>
<evidence type="ECO:0000313" key="4">
    <source>
        <dbReference type="EMBL" id="MVZ96595.1"/>
    </source>
</evidence>
<accession>A0A6I4M2R4</accession>
<dbReference type="OrthoDB" id="197007at2"/>
<dbReference type="InterPro" id="IPR003715">
    <property type="entry name" value="Poly_export_N"/>
</dbReference>
<dbReference type="PANTHER" id="PTHR33619">
    <property type="entry name" value="POLYSACCHARIDE EXPORT PROTEIN GFCE-RELATED"/>
    <property type="match status" value="1"/>
</dbReference>
<dbReference type="Pfam" id="PF10531">
    <property type="entry name" value="SLBB"/>
    <property type="match status" value="1"/>
</dbReference>
<feature type="domain" description="Soluble ligand binding" evidence="3">
    <location>
        <begin position="87"/>
        <end position="132"/>
    </location>
</feature>
<gene>
    <name evidence="4" type="ORF">EUU23_02605</name>
</gene>
<evidence type="ECO:0000259" key="3">
    <source>
        <dbReference type="Pfam" id="PF10531"/>
    </source>
</evidence>
<keyword evidence="1" id="KW-0732">Signal</keyword>
<proteinExistence type="predicted"/>
<dbReference type="Gene3D" id="3.10.560.10">
    <property type="entry name" value="Outer membrane lipoprotein wza domain like"/>
    <property type="match status" value="1"/>
</dbReference>
<dbReference type="Gene3D" id="3.30.1950.10">
    <property type="entry name" value="wza like domain"/>
    <property type="match status" value="1"/>
</dbReference>
<dbReference type="InterPro" id="IPR019554">
    <property type="entry name" value="Soluble_ligand-bd"/>
</dbReference>